<dbReference type="CDD" id="cd00093">
    <property type="entry name" value="HTH_XRE"/>
    <property type="match status" value="1"/>
</dbReference>
<dbReference type="SMART" id="SM00530">
    <property type="entry name" value="HTH_XRE"/>
    <property type="match status" value="1"/>
</dbReference>
<dbReference type="Pfam" id="PF01381">
    <property type="entry name" value="HTH_3"/>
    <property type="match status" value="1"/>
</dbReference>
<dbReference type="GO" id="GO:0003677">
    <property type="term" value="F:DNA binding"/>
    <property type="evidence" value="ECO:0007669"/>
    <property type="project" value="UniProtKB-KW"/>
</dbReference>
<evidence type="ECO:0000313" key="5">
    <source>
        <dbReference type="Proteomes" id="UP000281170"/>
    </source>
</evidence>
<accession>A0A0W0R2E9</accession>
<dbReference type="STRING" id="45056.Lade_1536"/>
<dbReference type="OrthoDB" id="5891007at2"/>
<gene>
    <name evidence="3" type="primary">hipB</name>
    <name evidence="2" type="ORF">Lade_1536</name>
    <name evidence="3" type="ORF">NCTC12735_00677</name>
</gene>
<keyword evidence="3" id="KW-0614">Plasmid</keyword>
<proteinExistence type="predicted"/>
<keyword evidence="4" id="KW-1185">Reference proteome</keyword>
<dbReference type="SUPFAM" id="SSF47413">
    <property type="entry name" value="lambda repressor-like DNA-binding domains"/>
    <property type="match status" value="1"/>
</dbReference>
<protein>
    <submittedName>
        <fullName evidence="2">Antitoxin HipB</fullName>
    </submittedName>
    <submittedName>
        <fullName evidence="3">DNA-binding transcriptional regulator</fullName>
    </submittedName>
</protein>
<evidence type="ECO:0000313" key="2">
    <source>
        <dbReference type="EMBL" id="KTC65163.1"/>
    </source>
</evidence>
<dbReference type="EMBL" id="LR134420">
    <property type="protein sequence ID" value="VEH85055.1"/>
    <property type="molecule type" value="Genomic_DNA"/>
</dbReference>
<geneLocation type="plasmid" evidence="3 5">
    <name>11</name>
</geneLocation>
<dbReference type="InterPro" id="IPR001387">
    <property type="entry name" value="Cro/C1-type_HTH"/>
</dbReference>
<dbReference type="Proteomes" id="UP000281170">
    <property type="component" value="Plasmid 11"/>
</dbReference>
<dbReference type="PROSITE" id="PS50943">
    <property type="entry name" value="HTH_CROC1"/>
    <property type="match status" value="1"/>
</dbReference>
<sequence>MEQLITSLHTLGTVIKRRRKAQKLTQTQAGIAFNIDQGTLSSIEQGAGGTRLTTLFRVLAALDLEMVIRPKKPNERDNEEQW</sequence>
<evidence type="ECO:0000259" key="1">
    <source>
        <dbReference type="PROSITE" id="PS50943"/>
    </source>
</evidence>
<dbReference type="RefSeq" id="WP_058462617.1">
    <property type="nucleotide sequence ID" value="NZ_CAAAHS010000015.1"/>
</dbReference>
<organism evidence="2 4">
    <name type="scientific">Legionella adelaidensis</name>
    <dbReference type="NCBI Taxonomy" id="45056"/>
    <lineage>
        <taxon>Bacteria</taxon>
        <taxon>Pseudomonadati</taxon>
        <taxon>Pseudomonadota</taxon>
        <taxon>Gammaproteobacteria</taxon>
        <taxon>Legionellales</taxon>
        <taxon>Legionellaceae</taxon>
        <taxon>Legionella</taxon>
    </lineage>
</organism>
<evidence type="ECO:0000313" key="4">
    <source>
        <dbReference type="Proteomes" id="UP000054859"/>
    </source>
</evidence>
<dbReference type="EMBL" id="LNKA01000009">
    <property type="protein sequence ID" value="KTC65163.1"/>
    <property type="molecule type" value="Genomic_DNA"/>
</dbReference>
<name>A0A0W0R2E9_9GAMM</name>
<dbReference type="Proteomes" id="UP000054859">
    <property type="component" value="Unassembled WGS sequence"/>
</dbReference>
<feature type="domain" description="HTH cro/C1-type" evidence="1">
    <location>
        <begin position="15"/>
        <end position="69"/>
    </location>
</feature>
<dbReference type="KEGG" id="ladl:NCTC12735_00677"/>
<dbReference type="InterPro" id="IPR010982">
    <property type="entry name" value="Lambda_DNA-bd_dom_sf"/>
</dbReference>
<reference evidence="3 5" key="2">
    <citation type="submission" date="2018-12" db="EMBL/GenBank/DDBJ databases">
        <authorList>
            <consortium name="Pathogen Informatics"/>
        </authorList>
    </citation>
    <scope>NUCLEOTIDE SEQUENCE [LARGE SCALE GENOMIC DNA]</scope>
    <source>
        <strain evidence="3 5">NCTC12735</strain>
        <plasmid evidence="5">11</plasmid>
    </source>
</reference>
<dbReference type="AlphaFoldDB" id="A0A0W0R2E9"/>
<reference evidence="2 4" key="1">
    <citation type="submission" date="2015-11" db="EMBL/GenBank/DDBJ databases">
        <title>Identification of large and diverse effector repertoires of 38 Legionella species.</title>
        <authorList>
            <person name="Burstein D."/>
            <person name="Amaro F."/>
            <person name="Zusman T."/>
            <person name="Lifshitz Z."/>
            <person name="Cohen O."/>
            <person name="Gilbert J.A."/>
            <person name="Pupko T."/>
            <person name="Shuman H.A."/>
            <person name="Segal G."/>
        </authorList>
    </citation>
    <scope>NUCLEOTIDE SEQUENCE [LARGE SCALE GENOMIC DNA]</scope>
    <source>
        <strain evidence="2 4">1762-AUS-E</strain>
    </source>
</reference>
<keyword evidence="3" id="KW-0238">DNA-binding</keyword>
<dbReference type="PATRIC" id="fig|45056.6.peg.1587"/>
<evidence type="ECO:0000313" key="3">
    <source>
        <dbReference type="EMBL" id="VEH85055.1"/>
    </source>
</evidence>
<dbReference type="Gene3D" id="1.10.260.40">
    <property type="entry name" value="lambda repressor-like DNA-binding domains"/>
    <property type="match status" value="1"/>
</dbReference>